<accession>A0A2U0I7M3</accession>
<dbReference type="AlphaFoldDB" id="A0A2U0I7M3"/>
<evidence type="ECO:0000313" key="3">
    <source>
        <dbReference type="Proteomes" id="UP000245962"/>
    </source>
</evidence>
<dbReference type="GO" id="GO:0030246">
    <property type="term" value="F:carbohydrate binding"/>
    <property type="evidence" value="ECO:0007669"/>
    <property type="project" value="InterPro"/>
</dbReference>
<feature type="domain" description="Type 9 secretion system plug protein N-terminal" evidence="1">
    <location>
        <begin position="31"/>
        <end position="153"/>
    </location>
</feature>
<gene>
    <name evidence="2" type="ORF">DDV96_00480</name>
</gene>
<dbReference type="Gene3D" id="2.60.40.10">
    <property type="entry name" value="Immunoglobulins"/>
    <property type="match status" value="1"/>
</dbReference>
<dbReference type="InterPro" id="IPR031345">
    <property type="entry name" value="T9SS_Plug_N"/>
</dbReference>
<dbReference type="SUPFAM" id="SSF49452">
    <property type="entry name" value="Starch-binding domain-like"/>
    <property type="match status" value="1"/>
</dbReference>
<dbReference type="RefSeq" id="WP_116692782.1">
    <property type="nucleotide sequence ID" value="NZ_QEHR01000001.1"/>
</dbReference>
<protein>
    <submittedName>
        <fullName evidence="2">DUF5103 domain-containing protein</fullName>
    </submittedName>
</protein>
<dbReference type="Pfam" id="PF17116">
    <property type="entry name" value="T9SS_plug_1st"/>
    <property type="match status" value="1"/>
</dbReference>
<dbReference type="Proteomes" id="UP000245962">
    <property type="component" value="Unassembled WGS sequence"/>
</dbReference>
<comment type="caution">
    <text evidence="2">The sequence shown here is derived from an EMBL/GenBank/DDBJ whole genome shotgun (WGS) entry which is preliminary data.</text>
</comment>
<organism evidence="2 3">
    <name type="scientific">Marixanthomonas spongiae</name>
    <dbReference type="NCBI Taxonomy" id="2174845"/>
    <lineage>
        <taxon>Bacteria</taxon>
        <taxon>Pseudomonadati</taxon>
        <taxon>Bacteroidota</taxon>
        <taxon>Flavobacteriia</taxon>
        <taxon>Flavobacteriales</taxon>
        <taxon>Flavobacteriaceae</taxon>
        <taxon>Marixanthomonas</taxon>
    </lineage>
</organism>
<evidence type="ECO:0000313" key="2">
    <source>
        <dbReference type="EMBL" id="PVW17040.1"/>
    </source>
</evidence>
<dbReference type="InterPro" id="IPR013784">
    <property type="entry name" value="Carb-bd-like_fold"/>
</dbReference>
<name>A0A2U0I7M3_9FLAO</name>
<sequence>MFQKLIFFLFFIYGTNIAFSQLAEIPAPNYIKTIQFKGTTAQSELPVIRLGERLQLSFDALNGKEEDFYYTITHHNFDWTESDLAKSEYLDGFDDVRIETYKNSLNTLQIFSHYTLSIPNRETRGVTKSGNYLLTILDSDNNPVFSRKFMVIENIASVSVAIKRSRDLKYIEEKQTVQFTINSPNLLLINPKQTVHTLVMQNSNLKTAITDLKPQYTLGSELIYKYDEKASFWGGNEFLAFDNKDVRAAGNSISRIGVSDVYDNYLFTDIARYDRPYTYNPDINGNFVVRNINANDPDIEAEYVRLHFNLQYFDDIGDKEIHLYGNFNNWTIDGSTYMKYDPQSDTYRNSRLFKQGFYNYKYVVVNRDGSIEPGAVSGNFWQTENDYTVLVYFRDLGARYDRIIGMGRGNSTNISNN</sequence>
<keyword evidence="3" id="KW-1185">Reference proteome</keyword>
<reference evidence="2 3" key="1">
    <citation type="submission" date="2018-04" db="EMBL/GenBank/DDBJ databases">
        <title>Marixanthomonas spongiae HN-E44 sp. nov., isolated from a marine sponge.</title>
        <authorList>
            <person name="Luo L."/>
            <person name="Zhuang L."/>
        </authorList>
    </citation>
    <scope>NUCLEOTIDE SEQUENCE [LARGE SCALE GENOMIC DNA]</scope>
    <source>
        <strain evidence="2 3">HN-E44</strain>
    </source>
</reference>
<proteinExistence type="predicted"/>
<dbReference type="OrthoDB" id="1522602at2"/>
<dbReference type="EMBL" id="QEHR01000001">
    <property type="protein sequence ID" value="PVW17040.1"/>
    <property type="molecule type" value="Genomic_DNA"/>
</dbReference>
<dbReference type="InterPro" id="IPR013783">
    <property type="entry name" value="Ig-like_fold"/>
</dbReference>
<evidence type="ECO:0000259" key="1">
    <source>
        <dbReference type="Pfam" id="PF17116"/>
    </source>
</evidence>